<sequence length="183" mass="20104">MPIPPPPPPPPGPPPPPTFNQANIEPPKLSRDEQRGRGALLQDICKGTRLKKVTHINDRSAPVLETPPPPPPLIRNGARDAPPPPPPYRLHGSTEPLNRGKPPPPPSRTPAGPPPPPPPPLRNGHRDSIATVRSFLDDFESKYSFHPVEDFPAPEEYKHFQRIYPSKTNRATRGAPPLPPIIR</sequence>
<feature type="region of interest" description="Disordered" evidence="1">
    <location>
        <begin position="1"/>
        <end position="129"/>
    </location>
</feature>
<accession>A0A5F8GX14</accession>
<keyword evidence="4" id="KW-1185">Reference proteome</keyword>
<reference evidence="3 4" key="1">
    <citation type="journal article" date="2007" name="Nature">
        <title>Genome of the marsupial Monodelphis domestica reveals innovation in non-coding sequences.</title>
        <authorList>
            <person name="Mikkelsen T.S."/>
            <person name="Wakefield M.J."/>
            <person name="Aken B."/>
            <person name="Amemiya C.T."/>
            <person name="Chang J.L."/>
            <person name="Duke S."/>
            <person name="Garber M."/>
            <person name="Gentles A.J."/>
            <person name="Goodstadt L."/>
            <person name="Heger A."/>
            <person name="Jurka J."/>
            <person name="Kamal M."/>
            <person name="Mauceli E."/>
            <person name="Searle S.M."/>
            <person name="Sharpe T."/>
            <person name="Baker M.L."/>
            <person name="Batzer M.A."/>
            <person name="Benos P.V."/>
            <person name="Belov K."/>
            <person name="Clamp M."/>
            <person name="Cook A."/>
            <person name="Cuff J."/>
            <person name="Das R."/>
            <person name="Davidow L."/>
            <person name="Deakin J.E."/>
            <person name="Fazzari M.J."/>
            <person name="Glass J.L."/>
            <person name="Grabherr M."/>
            <person name="Greally J.M."/>
            <person name="Gu W."/>
            <person name="Hore T.A."/>
            <person name="Huttley G.A."/>
            <person name="Kleber M."/>
            <person name="Jirtle R.L."/>
            <person name="Koina E."/>
            <person name="Lee J.T."/>
            <person name="Mahony S."/>
            <person name="Marra M.A."/>
            <person name="Miller R.D."/>
            <person name="Nicholls R.D."/>
            <person name="Oda M."/>
            <person name="Papenfuss A.T."/>
            <person name="Parra Z.E."/>
            <person name="Pollock D.D."/>
            <person name="Ray D.A."/>
            <person name="Schein J.E."/>
            <person name="Speed T.P."/>
            <person name="Thompson K."/>
            <person name="VandeBerg J.L."/>
            <person name="Wade C.M."/>
            <person name="Walker J.A."/>
            <person name="Waters P.D."/>
            <person name="Webber C."/>
            <person name="Weidman J.R."/>
            <person name="Xie X."/>
            <person name="Zody M.C."/>
            <person name="Baldwin J."/>
            <person name="Abdouelleil A."/>
            <person name="Abdulkadir J."/>
            <person name="Abebe A."/>
            <person name="Abera B."/>
            <person name="Abreu J."/>
            <person name="Acer S.C."/>
            <person name="Aftuck L."/>
            <person name="Alexander A."/>
            <person name="An P."/>
            <person name="Anderson E."/>
            <person name="Anderson S."/>
            <person name="Arachi H."/>
            <person name="Azer M."/>
            <person name="Bachantsang P."/>
            <person name="Barry A."/>
            <person name="Bayul T."/>
            <person name="Berlin A."/>
            <person name="Bessette D."/>
            <person name="Bloom T."/>
            <person name="Bloom T."/>
            <person name="Boguslavskiy L."/>
            <person name="Bonnet C."/>
            <person name="Boukhgalter B."/>
            <person name="Bourzgui I."/>
            <person name="Brown A."/>
            <person name="Cahill P."/>
            <person name="Channer S."/>
            <person name="Cheshatsang Y."/>
            <person name="Chuda L."/>
            <person name="Citroen M."/>
            <person name="Collymore A."/>
            <person name="Cooke P."/>
            <person name="Costello M."/>
            <person name="D'Aco K."/>
            <person name="Daza R."/>
            <person name="De Haan G."/>
            <person name="DeGray S."/>
            <person name="DeMaso C."/>
            <person name="Dhargay N."/>
            <person name="Dooley K."/>
            <person name="Dooley E."/>
            <person name="Doricent M."/>
            <person name="Dorje P."/>
            <person name="Dorjee K."/>
            <person name="Dupes A."/>
            <person name="Elong R."/>
            <person name="Falk J."/>
            <person name="Farina A."/>
            <person name="Faro S."/>
            <person name="Ferguson D."/>
            <person name="Fisher S."/>
            <person name="Foley C.D."/>
            <person name="Franke A."/>
            <person name="Friedrich D."/>
            <person name="Gadbois L."/>
            <person name="Gearin G."/>
            <person name="Gearin C.R."/>
            <person name="Giannoukos G."/>
            <person name="Goode T."/>
            <person name="Graham J."/>
            <person name="Grandbois E."/>
            <person name="Grewal S."/>
            <person name="Gyaltsen K."/>
            <person name="Hafez N."/>
            <person name="Hagos B."/>
            <person name="Hall J."/>
            <person name="Henson C."/>
            <person name="Hollinger A."/>
            <person name="Honan T."/>
            <person name="Huard M.D."/>
            <person name="Hughes L."/>
            <person name="Hurhula B."/>
            <person name="Husby M.E."/>
            <person name="Kamat A."/>
            <person name="Kanga B."/>
            <person name="Kashin S."/>
            <person name="Khazanovich D."/>
            <person name="Kisner P."/>
            <person name="Lance K."/>
            <person name="Lara M."/>
            <person name="Lee W."/>
            <person name="Lennon N."/>
            <person name="Letendre F."/>
            <person name="LeVine R."/>
            <person name="Lipovsky A."/>
            <person name="Liu X."/>
            <person name="Liu J."/>
            <person name="Liu S."/>
            <person name="Lokyitsang T."/>
            <person name="Lokyitsang Y."/>
            <person name="Lubonja R."/>
            <person name="Lui A."/>
            <person name="MacDonald P."/>
            <person name="Magnisalis V."/>
            <person name="Maru K."/>
            <person name="Matthews C."/>
            <person name="McCusker W."/>
            <person name="McDonough S."/>
            <person name="Mehta T."/>
            <person name="Meldrim J."/>
            <person name="Meneus L."/>
            <person name="Mihai O."/>
            <person name="Mihalev A."/>
            <person name="Mihova T."/>
            <person name="Mittelman R."/>
            <person name="Mlenga V."/>
            <person name="Montmayeur A."/>
            <person name="Mulrain L."/>
            <person name="Navidi A."/>
            <person name="Naylor J."/>
            <person name="Negash T."/>
            <person name="Nguyen T."/>
            <person name="Nguyen N."/>
            <person name="Nicol R."/>
            <person name="Norbu C."/>
            <person name="Norbu N."/>
            <person name="Novod N."/>
            <person name="O'Neill B."/>
            <person name="Osman S."/>
            <person name="Markiewicz E."/>
            <person name="Oyono O.L."/>
            <person name="Patti C."/>
            <person name="Phunkhang P."/>
            <person name="Pierre F."/>
            <person name="Priest M."/>
            <person name="Raghuraman S."/>
            <person name="Rege F."/>
            <person name="Reyes R."/>
            <person name="Rise C."/>
            <person name="Rogov P."/>
            <person name="Ross K."/>
            <person name="Ryan E."/>
            <person name="Settipalli S."/>
            <person name="Shea T."/>
            <person name="Sherpa N."/>
            <person name="Shi L."/>
            <person name="Shih D."/>
            <person name="Sparrow T."/>
            <person name="Spaulding J."/>
            <person name="Stalker J."/>
            <person name="Stange-Thomann N."/>
            <person name="Stavropoulos S."/>
            <person name="Stone C."/>
            <person name="Strader C."/>
            <person name="Tesfaye S."/>
            <person name="Thomson T."/>
            <person name="Thoulutsang Y."/>
            <person name="Thoulutsang D."/>
            <person name="Topham K."/>
            <person name="Topping I."/>
            <person name="Tsamla T."/>
            <person name="Vassiliev H."/>
            <person name="Vo A."/>
            <person name="Wangchuk T."/>
            <person name="Wangdi T."/>
            <person name="Weiand M."/>
            <person name="Wilkinson J."/>
            <person name="Wilson A."/>
            <person name="Yadav S."/>
            <person name="Young G."/>
            <person name="Yu Q."/>
            <person name="Zembek L."/>
            <person name="Zhong D."/>
            <person name="Zimmer A."/>
            <person name="Zwirko Z."/>
            <person name="Jaffe D.B."/>
            <person name="Alvarez P."/>
            <person name="Brockman W."/>
            <person name="Butler J."/>
            <person name="Chin C."/>
            <person name="Gnerre S."/>
            <person name="MacCallum I."/>
            <person name="Graves J.A."/>
            <person name="Ponting C.P."/>
            <person name="Breen M."/>
            <person name="Samollow P.B."/>
            <person name="Lander E.S."/>
            <person name="Lindblad-Toh K."/>
        </authorList>
    </citation>
    <scope>NUCLEOTIDE SEQUENCE [LARGE SCALE GENOMIC DNA]</scope>
</reference>
<organism evidence="3 4">
    <name type="scientific">Monodelphis domestica</name>
    <name type="common">Gray short-tailed opossum</name>
    <dbReference type="NCBI Taxonomy" id="13616"/>
    <lineage>
        <taxon>Eukaryota</taxon>
        <taxon>Metazoa</taxon>
        <taxon>Chordata</taxon>
        <taxon>Craniata</taxon>
        <taxon>Vertebrata</taxon>
        <taxon>Euteleostomi</taxon>
        <taxon>Mammalia</taxon>
        <taxon>Metatheria</taxon>
        <taxon>Didelphimorphia</taxon>
        <taxon>Didelphidae</taxon>
        <taxon>Monodelphis</taxon>
    </lineage>
</organism>
<dbReference type="InterPro" id="IPR003124">
    <property type="entry name" value="WH2_dom"/>
</dbReference>
<feature type="domain" description="WH2" evidence="2">
    <location>
        <begin position="36"/>
        <end position="53"/>
    </location>
</feature>
<proteinExistence type="predicted"/>
<name>A0A5F8GX14_MONDO</name>
<dbReference type="CDD" id="cd22077">
    <property type="entry name" value="WH2_WAS_WASL-2_3"/>
    <property type="match status" value="1"/>
</dbReference>
<evidence type="ECO:0000259" key="2">
    <source>
        <dbReference type="PROSITE" id="PS51082"/>
    </source>
</evidence>
<dbReference type="AlphaFoldDB" id="A0A5F8GX14"/>
<dbReference type="SMART" id="SM00246">
    <property type="entry name" value="WH2"/>
    <property type="match status" value="1"/>
</dbReference>
<evidence type="ECO:0000313" key="4">
    <source>
        <dbReference type="Proteomes" id="UP000002280"/>
    </source>
</evidence>
<feature type="compositionally biased region" description="Pro residues" evidence="1">
    <location>
        <begin position="101"/>
        <end position="121"/>
    </location>
</feature>
<dbReference type="GeneTree" id="ENSGT00940000155557"/>
<feature type="compositionally biased region" description="Pro residues" evidence="1">
    <location>
        <begin position="1"/>
        <end position="18"/>
    </location>
</feature>
<dbReference type="Ensembl" id="ENSMODT00000074953.1">
    <property type="protein sequence ID" value="ENSMODP00000052110.1"/>
    <property type="gene ID" value="ENSMODG00000013103.4"/>
</dbReference>
<dbReference type="Proteomes" id="UP000002280">
    <property type="component" value="Chromosome 2"/>
</dbReference>
<dbReference type="PROSITE" id="PS51082">
    <property type="entry name" value="WH2"/>
    <property type="match status" value="1"/>
</dbReference>
<reference evidence="3" key="2">
    <citation type="submission" date="2025-08" db="UniProtKB">
        <authorList>
            <consortium name="Ensembl"/>
        </authorList>
    </citation>
    <scope>IDENTIFICATION</scope>
</reference>
<evidence type="ECO:0000256" key="1">
    <source>
        <dbReference type="SAM" id="MobiDB-lite"/>
    </source>
</evidence>
<reference evidence="3" key="3">
    <citation type="submission" date="2025-09" db="UniProtKB">
        <authorList>
            <consortium name="Ensembl"/>
        </authorList>
    </citation>
    <scope>IDENTIFICATION</scope>
</reference>
<evidence type="ECO:0000313" key="3">
    <source>
        <dbReference type="Ensembl" id="ENSMODP00000052110.1"/>
    </source>
</evidence>
<dbReference type="Pfam" id="PF02205">
    <property type="entry name" value="WH2"/>
    <property type="match status" value="1"/>
</dbReference>
<dbReference type="Bgee" id="ENSMODG00000013103">
    <property type="expression patterns" value="Expressed in cerebellum and 16 other cell types or tissues"/>
</dbReference>
<dbReference type="GO" id="GO:0003779">
    <property type="term" value="F:actin binding"/>
    <property type="evidence" value="ECO:0007669"/>
    <property type="project" value="InterPro"/>
</dbReference>
<gene>
    <name evidence="3" type="primary">WIPF2</name>
</gene>
<protein>
    <submittedName>
        <fullName evidence="3">WAS/WASL interacting protein family member 2</fullName>
    </submittedName>
</protein>
<feature type="region of interest" description="Disordered" evidence="1">
    <location>
        <begin position="162"/>
        <end position="183"/>
    </location>
</feature>